<dbReference type="EMBL" id="GECU01024664">
    <property type="protein sequence ID" value="JAS83042.1"/>
    <property type="molecule type" value="Transcribed_RNA"/>
</dbReference>
<organism evidence="2">
    <name type="scientific">Homalodisca liturata</name>
    <dbReference type="NCBI Taxonomy" id="320908"/>
    <lineage>
        <taxon>Eukaryota</taxon>
        <taxon>Metazoa</taxon>
        <taxon>Ecdysozoa</taxon>
        <taxon>Arthropoda</taxon>
        <taxon>Hexapoda</taxon>
        <taxon>Insecta</taxon>
        <taxon>Pterygota</taxon>
        <taxon>Neoptera</taxon>
        <taxon>Paraneoptera</taxon>
        <taxon>Hemiptera</taxon>
        <taxon>Auchenorrhyncha</taxon>
        <taxon>Membracoidea</taxon>
        <taxon>Cicadellidae</taxon>
        <taxon>Cicadellinae</taxon>
        <taxon>Proconiini</taxon>
        <taxon>Homalodisca</taxon>
    </lineage>
</organism>
<feature type="compositionally biased region" description="Polar residues" evidence="1">
    <location>
        <begin position="1"/>
        <end position="14"/>
    </location>
</feature>
<accession>A0A1B6I7Z9</accession>
<feature type="non-terminal residue" evidence="2">
    <location>
        <position position="1"/>
    </location>
</feature>
<evidence type="ECO:0000313" key="2">
    <source>
        <dbReference type="EMBL" id="JAS83042.1"/>
    </source>
</evidence>
<proteinExistence type="predicted"/>
<feature type="compositionally biased region" description="Basic and acidic residues" evidence="1">
    <location>
        <begin position="17"/>
        <end position="26"/>
    </location>
</feature>
<evidence type="ECO:0000256" key="1">
    <source>
        <dbReference type="SAM" id="MobiDB-lite"/>
    </source>
</evidence>
<protein>
    <submittedName>
        <fullName evidence="2">Uncharacterized protein</fullName>
    </submittedName>
</protein>
<dbReference type="AlphaFoldDB" id="A0A1B6I7Z9"/>
<feature type="region of interest" description="Disordered" evidence="1">
    <location>
        <begin position="1"/>
        <end position="26"/>
    </location>
</feature>
<name>A0A1B6I7Z9_9HEMI</name>
<reference evidence="2" key="1">
    <citation type="submission" date="2015-11" db="EMBL/GenBank/DDBJ databases">
        <title>De novo transcriptome assembly of four potential Pierce s Disease insect vectors from Arizona vineyards.</title>
        <authorList>
            <person name="Tassone E.E."/>
        </authorList>
    </citation>
    <scope>NUCLEOTIDE SEQUENCE</scope>
</reference>
<sequence>GLSQTRFCPGSQPQWRGETHTRKRTSPDRHIAEFGVPCHQIALPVYYPACVNIVRADNTFIPLHQGYSSDPRTCTFPDIFQINIVCYLVIHPLQFDKMTYCGYSSSLTVMLSYLQ</sequence>
<gene>
    <name evidence="2" type="ORF">g.56930</name>
</gene>